<dbReference type="SUPFAM" id="SSF56176">
    <property type="entry name" value="FAD-binding/transporter-associated domain-like"/>
    <property type="match status" value="1"/>
</dbReference>
<dbReference type="Pfam" id="PF01565">
    <property type="entry name" value="FAD_binding_4"/>
    <property type="match status" value="1"/>
</dbReference>
<dbReference type="Gene3D" id="3.30.465.10">
    <property type="match status" value="1"/>
</dbReference>
<evidence type="ECO:0000256" key="3">
    <source>
        <dbReference type="ARBA" id="ARBA00022630"/>
    </source>
</evidence>
<dbReference type="InterPro" id="IPR006093">
    <property type="entry name" value="Oxy_OxRdtase_FAD_BS"/>
</dbReference>
<dbReference type="PROSITE" id="PS51257">
    <property type="entry name" value="PROKAR_LIPOPROTEIN"/>
    <property type="match status" value="1"/>
</dbReference>
<name>A0A7Z1AV81_9PSEU</name>
<dbReference type="AlphaFoldDB" id="A0A7Z1AV81"/>
<dbReference type="Gene3D" id="3.30.43.10">
    <property type="entry name" value="Uridine Diphospho-n-acetylenolpyruvylglucosamine Reductase, domain 2"/>
    <property type="match status" value="1"/>
</dbReference>
<accession>A0A7Z1AV81</accession>
<keyword evidence="10" id="KW-1185">Reference proteome</keyword>
<proteinExistence type="inferred from homology"/>
<evidence type="ECO:0000256" key="1">
    <source>
        <dbReference type="ARBA" id="ARBA00001974"/>
    </source>
</evidence>
<evidence type="ECO:0000256" key="5">
    <source>
        <dbReference type="ARBA" id="ARBA00023002"/>
    </source>
</evidence>
<dbReference type="PANTHER" id="PTHR42973">
    <property type="entry name" value="BINDING OXIDOREDUCTASE, PUTATIVE (AFU_ORTHOLOGUE AFUA_1G17690)-RELATED"/>
    <property type="match status" value="1"/>
</dbReference>
<evidence type="ECO:0000256" key="7">
    <source>
        <dbReference type="SAM" id="SignalP"/>
    </source>
</evidence>
<feature type="chain" id="PRO_5030579373" evidence="7">
    <location>
        <begin position="22"/>
        <end position="505"/>
    </location>
</feature>
<dbReference type="InterPro" id="IPR050416">
    <property type="entry name" value="FAD-linked_Oxidoreductase"/>
</dbReference>
<protein>
    <submittedName>
        <fullName evidence="9">FAD-binding dehydrogenase</fullName>
    </submittedName>
</protein>
<dbReference type="PROSITE" id="PS00862">
    <property type="entry name" value="OX2_COVAL_FAD"/>
    <property type="match status" value="1"/>
</dbReference>
<evidence type="ECO:0000259" key="8">
    <source>
        <dbReference type="PROSITE" id="PS51387"/>
    </source>
</evidence>
<dbReference type="PANTHER" id="PTHR42973:SF39">
    <property type="entry name" value="FAD-BINDING PCMH-TYPE DOMAIN-CONTAINING PROTEIN"/>
    <property type="match status" value="1"/>
</dbReference>
<dbReference type="Proteomes" id="UP000185696">
    <property type="component" value="Unassembled WGS sequence"/>
</dbReference>
<gene>
    <name evidence="9" type="ORF">BLA60_38425</name>
</gene>
<keyword evidence="4" id="KW-0274">FAD</keyword>
<dbReference type="GO" id="GO:0071949">
    <property type="term" value="F:FAD binding"/>
    <property type="evidence" value="ECO:0007669"/>
    <property type="project" value="InterPro"/>
</dbReference>
<comment type="caution">
    <text evidence="9">The sequence shown here is derived from an EMBL/GenBank/DDBJ whole genome shotgun (WGS) entry which is preliminary data.</text>
</comment>
<reference evidence="9 10" key="1">
    <citation type="submission" date="2016-12" db="EMBL/GenBank/DDBJ databases">
        <title>The draft genome sequence of Actinophytocola xinjiangensis.</title>
        <authorList>
            <person name="Wang W."/>
            <person name="Yuan L."/>
        </authorList>
    </citation>
    <scope>NUCLEOTIDE SEQUENCE [LARGE SCALE GENOMIC DNA]</scope>
    <source>
        <strain evidence="9 10">CGMCC 4.4663</strain>
    </source>
</reference>
<evidence type="ECO:0000256" key="4">
    <source>
        <dbReference type="ARBA" id="ARBA00022827"/>
    </source>
</evidence>
<feature type="signal peptide" evidence="7">
    <location>
        <begin position="1"/>
        <end position="21"/>
    </location>
</feature>
<feature type="region of interest" description="Disordered" evidence="6">
    <location>
        <begin position="18"/>
        <end position="54"/>
    </location>
</feature>
<dbReference type="Pfam" id="PF08031">
    <property type="entry name" value="BBE"/>
    <property type="match status" value="1"/>
</dbReference>
<dbReference type="InterPro" id="IPR012951">
    <property type="entry name" value="BBE"/>
</dbReference>
<comment type="cofactor">
    <cofactor evidence="1">
        <name>FAD</name>
        <dbReference type="ChEBI" id="CHEBI:57692"/>
    </cofactor>
</comment>
<dbReference type="OrthoDB" id="9775082at2"/>
<dbReference type="InterPro" id="IPR006094">
    <property type="entry name" value="Oxid_FAD_bind_N"/>
</dbReference>
<dbReference type="PROSITE" id="PS51387">
    <property type="entry name" value="FAD_PCMH"/>
    <property type="match status" value="1"/>
</dbReference>
<dbReference type="InterPro" id="IPR019546">
    <property type="entry name" value="TAT_signal_bac_arc"/>
</dbReference>
<dbReference type="InterPro" id="IPR036318">
    <property type="entry name" value="FAD-bd_PCMH-like_sf"/>
</dbReference>
<feature type="compositionally biased region" description="Low complexity" evidence="6">
    <location>
        <begin position="18"/>
        <end position="50"/>
    </location>
</feature>
<keyword evidence="7" id="KW-0732">Signal</keyword>
<keyword evidence="5" id="KW-0560">Oxidoreductase</keyword>
<dbReference type="NCBIfam" id="TIGR01409">
    <property type="entry name" value="TAT_signal_seq"/>
    <property type="match status" value="1"/>
</dbReference>
<dbReference type="Gene3D" id="3.40.462.20">
    <property type="match status" value="1"/>
</dbReference>
<dbReference type="PROSITE" id="PS51318">
    <property type="entry name" value="TAT"/>
    <property type="match status" value="1"/>
</dbReference>
<dbReference type="InterPro" id="IPR016169">
    <property type="entry name" value="FAD-bd_PCMH_sub2"/>
</dbReference>
<comment type="similarity">
    <text evidence="2">Belongs to the oxygen-dependent FAD-linked oxidoreductase family.</text>
</comment>
<sequence>MLTRRTFLGAAAALTAGAATACSGTTGDPRPTPTRSSTALPPPTTTATTEPGPPDWAGLAARLPGGLHLPGQPGYDAARRVYNPLFDGRRPAAVARCTRDEDVQACVEVAAGSRIPIAARSGGHSYAGYSNPDGALVVDLNPLSGVEVAPDGTAVVGAGTRLIDVYAGLAAAGRALPAGSCPTVGVAGLTLGGGIGVLARKYGLTCDRLVSARIVTAGGEVATVSQAQDPDLFWALRGGGGGNVGIVTSFTFATEPAPELTVFSLRFGVGADQVLGAWQNWVADLPDELWTNCVLSAGSPPGVRIGGCFVGDETGCRRQLDRIGLTATSVLLSTRSYLDAMRYFGGCSTRDLAQCHPETEGGQLGRESFVASSRILDGPVDPAAVTGLLAGRTGLDLLLDSLGGAVSAVAPGDTAFPHRGALASAQIYANTAAGARAATDQVGEVRDGLGALAGAKGYVNYIDPAMPDWADAYYGQNLPRLREVASRYDPDGVFAFRQGLTAPDR</sequence>
<dbReference type="GO" id="GO:0016491">
    <property type="term" value="F:oxidoreductase activity"/>
    <property type="evidence" value="ECO:0007669"/>
    <property type="project" value="UniProtKB-KW"/>
</dbReference>
<dbReference type="EMBL" id="MSIF01000035">
    <property type="protein sequence ID" value="OLF04969.1"/>
    <property type="molecule type" value="Genomic_DNA"/>
</dbReference>
<organism evidence="9 10">
    <name type="scientific">Actinophytocola xinjiangensis</name>
    <dbReference type="NCBI Taxonomy" id="485602"/>
    <lineage>
        <taxon>Bacteria</taxon>
        <taxon>Bacillati</taxon>
        <taxon>Actinomycetota</taxon>
        <taxon>Actinomycetes</taxon>
        <taxon>Pseudonocardiales</taxon>
        <taxon>Pseudonocardiaceae</taxon>
    </lineage>
</organism>
<feature type="domain" description="FAD-binding PCMH-type" evidence="8">
    <location>
        <begin position="86"/>
        <end position="257"/>
    </location>
</feature>
<evidence type="ECO:0000313" key="9">
    <source>
        <dbReference type="EMBL" id="OLF04969.1"/>
    </source>
</evidence>
<evidence type="ECO:0000256" key="6">
    <source>
        <dbReference type="SAM" id="MobiDB-lite"/>
    </source>
</evidence>
<evidence type="ECO:0000256" key="2">
    <source>
        <dbReference type="ARBA" id="ARBA00005466"/>
    </source>
</evidence>
<evidence type="ECO:0000313" key="10">
    <source>
        <dbReference type="Proteomes" id="UP000185696"/>
    </source>
</evidence>
<dbReference type="InterPro" id="IPR006311">
    <property type="entry name" value="TAT_signal"/>
</dbReference>
<dbReference type="InterPro" id="IPR016166">
    <property type="entry name" value="FAD-bd_PCMH"/>
</dbReference>
<dbReference type="RefSeq" id="WP_075138016.1">
    <property type="nucleotide sequence ID" value="NZ_MSIF01000035.1"/>
</dbReference>
<keyword evidence="3" id="KW-0285">Flavoprotein</keyword>
<dbReference type="InterPro" id="IPR016167">
    <property type="entry name" value="FAD-bd_PCMH_sub1"/>
</dbReference>